<feature type="transmembrane region" description="Helical" evidence="1">
    <location>
        <begin position="230"/>
        <end position="250"/>
    </location>
</feature>
<feature type="chain" id="PRO_5044199381" evidence="2">
    <location>
        <begin position="25"/>
        <end position="318"/>
    </location>
</feature>
<keyword evidence="1" id="KW-0812">Transmembrane</keyword>
<keyword evidence="4" id="KW-1185">Reference proteome</keyword>
<sequence>MAAPLLLCALTHAWVASCPTGSSARLAGHCQYARGGVTGLLPPQIRAHRRAVEMTVALAEEDTGKPAEARLPYVLTGLPRSTYRGTAMGWLHKTRLWYLVAVLYVVIAAILGRTAAVPLSNVQLGFRVLAAMATAANVFISDRYHNADRRLHAGRAQAYSAAAETSALAFDYLGISSVLTTQLWLWSANMNWMLMLKQVGVLSGLSTALVAVLARFVVPKKMGHVMVKATMATQFTVFLGYLAWCVLSAAPTACRVGVLIFFIYAPGLFVYALKWPKHPVFGFHEWFHLSVLLGHTSSMVFDLRNIVVPCIHFCAGVN</sequence>
<feature type="transmembrane region" description="Helical" evidence="1">
    <location>
        <begin position="198"/>
        <end position="218"/>
    </location>
</feature>
<name>A0AB34K5Z8_PRYPA</name>
<proteinExistence type="predicted"/>
<comment type="caution">
    <text evidence="3">The sequence shown here is derived from an EMBL/GenBank/DDBJ whole genome shotgun (WGS) entry which is preliminary data.</text>
</comment>
<keyword evidence="2" id="KW-0732">Signal</keyword>
<dbReference type="EMBL" id="JBGBPQ010000001">
    <property type="protein sequence ID" value="KAL1529369.1"/>
    <property type="molecule type" value="Genomic_DNA"/>
</dbReference>
<protein>
    <submittedName>
        <fullName evidence="3">Uncharacterized protein</fullName>
    </submittedName>
</protein>
<organism evidence="3 4">
    <name type="scientific">Prymnesium parvum</name>
    <name type="common">Toxic golden alga</name>
    <dbReference type="NCBI Taxonomy" id="97485"/>
    <lineage>
        <taxon>Eukaryota</taxon>
        <taxon>Haptista</taxon>
        <taxon>Haptophyta</taxon>
        <taxon>Prymnesiophyceae</taxon>
        <taxon>Prymnesiales</taxon>
        <taxon>Prymnesiaceae</taxon>
        <taxon>Prymnesium</taxon>
    </lineage>
</organism>
<evidence type="ECO:0000256" key="2">
    <source>
        <dbReference type="SAM" id="SignalP"/>
    </source>
</evidence>
<reference evidence="3 4" key="1">
    <citation type="journal article" date="2024" name="Science">
        <title>Giant polyketide synthase enzymes in the biosynthesis of giant marine polyether toxins.</title>
        <authorList>
            <person name="Fallon T.R."/>
            <person name="Shende V.V."/>
            <person name="Wierzbicki I.H."/>
            <person name="Pendleton A.L."/>
            <person name="Watervoot N.F."/>
            <person name="Auber R.P."/>
            <person name="Gonzalez D.J."/>
            <person name="Wisecaver J.H."/>
            <person name="Moore B.S."/>
        </authorList>
    </citation>
    <scope>NUCLEOTIDE SEQUENCE [LARGE SCALE GENOMIC DNA]</scope>
    <source>
        <strain evidence="3 4">12B1</strain>
    </source>
</reference>
<keyword evidence="1" id="KW-1133">Transmembrane helix</keyword>
<feature type="transmembrane region" description="Helical" evidence="1">
    <location>
        <begin position="256"/>
        <end position="273"/>
    </location>
</feature>
<feature type="transmembrane region" description="Helical" evidence="1">
    <location>
        <begin position="161"/>
        <end position="186"/>
    </location>
</feature>
<gene>
    <name evidence="3" type="ORF">AB1Y20_000321</name>
</gene>
<feature type="transmembrane region" description="Helical" evidence="1">
    <location>
        <begin position="96"/>
        <end position="116"/>
    </location>
</feature>
<dbReference type="Proteomes" id="UP001515480">
    <property type="component" value="Unassembled WGS sequence"/>
</dbReference>
<dbReference type="AlphaFoldDB" id="A0AB34K5Z8"/>
<feature type="signal peptide" evidence="2">
    <location>
        <begin position="1"/>
        <end position="24"/>
    </location>
</feature>
<evidence type="ECO:0000256" key="1">
    <source>
        <dbReference type="SAM" id="Phobius"/>
    </source>
</evidence>
<accession>A0AB34K5Z8</accession>
<evidence type="ECO:0000313" key="3">
    <source>
        <dbReference type="EMBL" id="KAL1529369.1"/>
    </source>
</evidence>
<evidence type="ECO:0000313" key="4">
    <source>
        <dbReference type="Proteomes" id="UP001515480"/>
    </source>
</evidence>
<feature type="transmembrane region" description="Helical" evidence="1">
    <location>
        <begin position="122"/>
        <end position="140"/>
    </location>
</feature>
<keyword evidence="1" id="KW-0472">Membrane</keyword>